<dbReference type="OrthoDB" id="9992172at2"/>
<name>A0A5J5G3R4_9GAMM</name>
<dbReference type="AlphaFoldDB" id="A0A5J5G3R4"/>
<evidence type="ECO:0000313" key="2">
    <source>
        <dbReference type="Proteomes" id="UP000335415"/>
    </source>
</evidence>
<reference evidence="1 2" key="1">
    <citation type="submission" date="2019-09" db="EMBL/GenBank/DDBJ databases">
        <authorList>
            <person name="Li Y."/>
        </authorList>
    </citation>
    <scope>NUCLEOTIDE SEQUENCE [LARGE SCALE GENOMIC DNA]</scope>
    <source>
        <strain evidence="1 2">L3-3HA</strain>
    </source>
</reference>
<proteinExistence type="predicted"/>
<keyword evidence="2" id="KW-1185">Reference proteome</keyword>
<dbReference type="Proteomes" id="UP000335415">
    <property type="component" value="Unassembled WGS sequence"/>
</dbReference>
<comment type="caution">
    <text evidence="1">The sequence shown here is derived from an EMBL/GenBank/DDBJ whole genome shotgun (WGS) entry which is preliminary data.</text>
</comment>
<dbReference type="EMBL" id="VYKJ01000002">
    <property type="protein sequence ID" value="KAA9001658.1"/>
    <property type="molecule type" value="Genomic_DNA"/>
</dbReference>
<protein>
    <submittedName>
        <fullName evidence="1">Uncharacterized protein</fullName>
    </submittedName>
</protein>
<evidence type="ECO:0000313" key="1">
    <source>
        <dbReference type="EMBL" id="KAA9001658.1"/>
    </source>
</evidence>
<sequence length="150" mass="16822">MITLIGTVVTLVGAGITIWQSREARNYKNQLKFDVRKISLTNVSERLKRAQDEIRRLPTSPQGAQRGTKTSDLIHKTKEYFDVALGTLDAKGPDADIRQLIVDAQKNLNSYETDWHSCNPNPQDVHDLQAKIQDAISAMNSTIYKIEGKA</sequence>
<accession>A0A5J5G3R4</accession>
<gene>
    <name evidence="1" type="ORF">FJU30_05025</name>
</gene>
<dbReference type="RefSeq" id="WP_150433899.1">
    <property type="nucleotide sequence ID" value="NZ_VYKJ01000002.1"/>
</dbReference>
<organism evidence="1 2">
    <name type="scientific">Affinibrenneria salicis</name>
    <dbReference type="NCBI Taxonomy" id="2590031"/>
    <lineage>
        <taxon>Bacteria</taxon>
        <taxon>Pseudomonadati</taxon>
        <taxon>Pseudomonadota</taxon>
        <taxon>Gammaproteobacteria</taxon>
        <taxon>Enterobacterales</taxon>
        <taxon>Pectobacteriaceae</taxon>
        <taxon>Affinibrenneria</taxon>
    </lineage>
</organism>